<evidence type="ECO:0000313" key="6">
    <source>
        <dbReference type="EMBL" id="ARM09145.1"/>
    </source>
</evidence>
<accession>A0A1W6GAU8</accession>
<dbReference type="EMBL" id="KY315552">
    <property type="protein sequence ID" value="ARM09503.1"/>
    <property type="molecule type" value="Genomic_DNA"/>
</dbReference>
<organism evidence="8">
    <name type="scientific">Human betaherpesvirus 6</name>
    <dbReference type="NCBI Taxonomy" id="10368"/>
    <lineage>
        <taxon>Viruses</taxon>
        <taxon>Duplodnaviria</taxon>
        <taxon>Heunggongvirae</taxon>
        <taxon>Peploviricota</taxon>
        <taxon>Herviviricetes</taxon>
        <taxon>Herpesvirales</taxon>
        <taxon>Orthoherpesviridae</taxon>
        <taxon>Betaherpesvirinae</taxon>
        <taxon>Roseolovirus</taxon>
    </lineage>
</organism>
<dbReference type="EMBL" id="KY315531">
    <property type="protein sequence ID" value="ARM07058.1"/>
    <property type="molecule type" value="Genomic_DNA"/>
</dbReference>
<dbReference type="EMBL" id="KY315540">
    <property type="protein sequence ID" value="ARM08049.1"/>
    <property type="molecule type" value="Genomic_DNA"/>
</dbReference>
<dbReference type="EMBL" id="KY315545">
    <property type="protein sequence ID" value="ARM08656.1"/>
    <property type="molecule type" value="Genomic_DNA"/>
</dbReference>
<dbReference type="EMBL" id="KY290183">
    <property type="protein sequence ID" value="QFV47821.1"/>
    <property type="molecule type" value="Genomic_DNA"/>
</dbReference>
<sequence>MIASKSFLKGSVFPGTAADQSMQHNKHPNKTEDEIRDFSENSSASGELHINPIAIPIYAV</sequence>
<evidence type="ECO:0000313" key="3">
    <source>
        <dbReference type="EMBL" id="ARM07058.1"/>
    </source>
</evidence>
<evidence type="ECO:0000313" key="10">
    <source>
        <dbReference type="EMBL" id="QFV47821.1"/>
    </source>
</evidence>
<evidence type="ECO:0000313" key="5">
    <source>
        <dbReference type="EMBL" id="ARM08656.1"/>
    </source>
</evidence>
<reference evidence="8" key="1">
    <citation type="journal article" date="2018" name="BMC Genomics">
        <title>Comparative genomic, transcriptomic, and proteomic reannotation of human herpesvirus 6.</title>
        <authorList>
            <person name="Greninger A.L."/>
            <person name="Knudsen G.M."/>
            <person name="Roychoudhury P."/>
            <person name="Hanson D.J."/>
            <person name="Sedlak R.H."/>
            <person name="Xie H."/>
            <person name="Guan J."/>
            <person name="Nguyen T."/>
            <person name="Peddu V."/>
            <person name="Boeckh M."/>
            <person name="Huang M.L."/>
            <person name="Cook L."/>
            <person name="Depledge D.P."/>
            <person name="Zerr D.M."/>
            <person name="Koelle D.M."/>
            <person name="Gantt S."/>
            <person name="Yoshikawa T."/>
            <person name="Caserta M."/>
            <person name="Hill J.A."/>
            <person name="Jerome K.R."/>
        </authorList>
    </citation>
    <scope>NUCLEOTIDE SEQUENCE</scope>
    <source>
        <strain evidence="9">HP104A5</strain>
        <strain evidence="2">HP15A11</strain>
        <strain evidence="3">HP23A7</strain>
        <strain evidence="10">HP73C5</strain>
        <strain evidence="4">HP73F12</strain>
        <strain evidence="5">HP88D9</strain>
        <strain evidence="6">HP94B11</strain>
        <strain evidence="7">HP96H12</strain>
        <strain evidence="8">JHPT-D12</strain>
    </source>
</reference>
<dbReference type="EMBL" id="KY315555">
    <property type="protein sequence ID" value="ARM09863.1"/>
    <property type="molecule type" value="Genomic_DNA"/>
</dbReference>
<feature type="region of interest" description="Disordered" evidence="1">
    <location>
        <begin position="1"/>
        <end position="43"/>
    </location>
</feature>
<evidence type="ECO:0000313" key="2">
    <source>
        <dbReference type="EMBL" id="ARK01267.1"/>
    </source>
</evidence>
<evidence type="ECO:0000313" key="8">
    <source>
        <dbReference type="EMBL" id="ARM09863.1"/>
    </source>
</evidence>
<dbReference type="EMBL" id="KY274508">
    <property type="protein sequence ID" value="ARK01267.1"/>
    <property type="molecule type" value="Genomic_DNA"/>
</dbReference>
<dbReference type="EMBL" id="KY290185">
    <property type="protein sequence ID" value="ARM61278.1"/>
    <property type="molecule type" value="Genomic_DNA"/>
</dbReference>
<proteinExistence type="predicted"/>
<evidence type="ECO:0000256" key="1">
    <source>
        <dbReference type="SAM" id="MobiDB-lite"/>
    </source>
</evidence>
<evidence type="ECO:0000313" key="4">
    <source>
        <dbReference type="EMBL" id="ARM08049.1"/>
    </source>
</evidence>
<feature type="compositionally biased region" description="Basic and acidic residues" evidence="1">
    <location>
        <begin position="29"/>
        <end position="39"/>
    </location>
</feature>
<evidence type="ECO:0000313" key="9">
    <source>
        <dbReference type="EMBL" id="ARM61278.1"/>
    </source>
</evidence>
<dbReference type="EMBL" id="KY315549">
    <property type="protein sequence ID" value="ARM09145.1"/>
    <property type="molecule type" value="Genomic_DNA"/>
</dbReference>
<evidence type="ECO:0000313" key="7">
    <source>
        <dbReference type="EMBL" id="ARM09503.1"/>
    </source>
</evidence>
<protein>
    <submittedName>
        <fullName evidence="8">Uncharacterized protein</fullName>
    </submittedName>
</protein>
<name>A0A1W6GAU8_9BETA</name>